<reference evidence="3" key="1">
    <citation type="submission" date="2015-12" db="EMBL/GenBank/DDBJ databases">
        <authorList>
            <person name="Nair G.R."/>
            <person name="Kaur G."/>
            <person name="Mayilraj S."/>
        </authorList>
    </citation>
    <scope>NUCLEOTIDE SEQUENCE [LARGE SCALE GENOMIC DNA]</scope>
    <source>
        <strain evidence="3">CD08_7</strain>
    </source>
</reference>
<dbReference type="GO" id="GO:0004803">
    <property type="term" value="F:transposase activity"/>
    <property type="evidence" value="ECO:0007669"/>
    <property type="project" value="InterPro"/>
</dbReference>
<dbReference type="STRING" id="317018.AVL63_01280"/>
<comment type="caution">
    <text evidence="2">The sequence shown here is derived from an EMBL/GenBank/DDBJ whole genome shotgun (WGS) entry which is preliminary data.</text>
</comment>
<name>A0A0W8IFP4_9MICC</name>
<evidence type="ECO:0000256" key="1">
    <source>
        <dbReference type="SAM" id="Coils"/>
    </source>
</evidence>
<dbReference type="SUPFAM" id="SSF46689">
    <property type="entry name" value="Homeodomain-like"/>
    <property type="match status" value="1"/>
</dbReference>
<keyword evidence="1" id="KW-0175">Coiled coil</keyword>
<proteinExistence type="predicted"/>
<dbReference type="AlphaFoldDB" id="A0A0W8IFP4"/>
<dbReference type="Pfam" id="PF01527">
    <property type="entry name" value="HTH_Tnp_1"/>
    <property type="match status" value="1"/>
</dbReference>
<feature type="coiled-coil region" evidence="1">
    <location>
        <begin position="63"/>
        <end position="90"/>
    </location>
</feature>
<dbReference type="InterPro" id="IPR036388">
    <property type="entry name" value="WH-like_DNA-bd_sf"/>
</dbReference>
<accession>A0A0W8IFP4</accession>
<evidence type="ECO:0000313" key="2">
    <source>
        <dbReference type="EMBL" id="KUG58723.1"/>
    </source>
</evidence>
<keyword evidence="3" id="KW-1185">Reference proteome</keyword>
<gene>
    <name evidence="2" type="ORF">AVL63_01280</name>
</gene>
<protein>
    <submittedName>
        <fullName evidence="2">Transposase</fullName>
    </submittedName>
</protein>
<dbReference type="Gene3D" id="1.10.10.10">
    <property type="entry name" value="Winged helix-like DNA-binding domain superfamily/Winged helix DNA-binding domain"/>
    <property type="match status" value="1"/>
</dbReference>
<evidence type="ECO:0000313" key="3">
    <source>
        <dbReference type="Proteomes" id="UP000054023"/>
    </source>
</evidence>
<dbReference type="InterPro" id="IPR002514">
    <property type="entry name" value="Transposase_8"/>
</dbReference>
<dbReference type="GO" id="GO:0006313">
    <property type="term" value="P:DNA transposition"/>
    <property type="evidence" value="ECO:0007669"/>
    <property type="project" value="InterPro"/>
</dbReference>
<dbReference type="GO" id="GO:0003677">
    <property type="term" value="F:DNA binding"/>
    <property type="evidence" value="ECO:0007669"/>
    <property type="project" value="InterPro"/>
</dbReference>
<sequence length="103" mass="12077">MPRRIDPALRERAVRLVLDHQSEYSSRTAAVEVISKQVGVGRDTLRRWVRQHQIDHGARDGVSTDENTELKRLRMENRRLKETNEILRRASIFFAGELDPRSR</sequence>
<dbReference type="EMBL" id="LQBM01000003">
    <property type="protein sequence ID" value="KUG58723.1"/>
    <property type="molecule type" value="Genomic_DNA"/>
</dbReference>
<dbReference type="InterPro" id="IPR009057">
    <property type="entry name" value="Homeodomain-like_sf"/>
</dbReference>
<dbReference type="Proteomes" id="UP000054023">
    <property type="component" value="Unassembled WGS sequence"/>
</dbReference>
<organism evidence="2 3">
    <name type="scientific">Nesterenkonia jeotgali</name>
    <dbReference type="NCBI Taxonomy" id="317018"/>
    <lineage>
        <taxon>Bacteria</taxon>
        <taxon>Bacillati</taxon>
        <taxon>Actinomycetota</taxon>
        <taxon>Actinomycetes</taxon>
        <taxon>Micrococcales</taxon>
        <taxon>Micrococcaceae</taxon>
        <taxon>Nesterenkonia</taxon>
    </lineage>
</organism>